<dbReference type="RefSeq" id="WP_063601352.1">
    <property type="nucleotide sequence ID" value="NZ_LITQ01000016.1"/>
</dbReference>
<comment type="similarity">
    <text evidence="4">Belongs to the glutamate synthase family.</text>
</comment>
<dbReference type="FunFam" id="3.20.20.70:FF:000031">
    <property type="entry name" value="Glutamate synthase 1 [NADH]"/>
    <property type="match status" value="1"/>
</dbReference>
<keyword evidence="8" id="KW-0479">Metal-binding</keyword>
<dbReference type="SUPFAM" id="SSF51395">
    <property type="entry name" value="FMN-linked oxidoreductases"/>
    <property type="match status" value="1"/>
</dbReference>
<dbReference type="InterPro" id="IPR002489">
    <property type="entry name" value="Glu_synth_asu_C"/>
</dbReference>
<dbReference type="CDD" id="cd02808">
    <property type="entry name" value="GltS_FMN"/>
    <property type="match status" value="1"/>
</dbReference>
<dbReference type="Pfam" id="PF04898">
    <property type="entry name" value="Glu_syn_central"/>
    <property type="match status" value="1"/>
</dbReference>
<evidence type="ECO:0000256" key="6">
    <source>
        <dbReference type="ARBA" id="ARBA00022630"/>
    </source>
</evidence>
<dbReference type="GO" id="GO:0016041">
    <property type="term" value="F:glutamate synthase (ferredoxin) activity"/>
    <property type="evidence" value="ECO:0007669"/>
    <property type="project" value="UniProtKB-EC"/>
</dbReference>
<dbReference type="SUPFAM" id="SSF56235">
    <property type="entry name" value="N-terminal nucleophile aminohydrolases (Ntn hydrolases)"/>
    <property type="match status" value="1"/>
</dbReference>
<protein>
    <submittedName>
        <fullName evidence="18">Ferredoxin-dependent glutamate synthase 1</fullName>
        <ecNumber evidence="18">1.4.7.1</ecNumber>
    </submittedName>
</protein>
<evidence type="ECO:0000256" key="14">
    <source>
        <dbReference type="ARBA" id="ARBA00023164"/>
    </source>
</evidence>
<name>A0A166SY72_9CLOT</name>
<keyword evidence="15" id="KW-0003">3Fe-4S</keyword>
<dbReference type="InterPro" id="IPR013785">
    <property type="entry name" value="Aldolase_TIM"/>
</dbReference>
<keyword evidence="11 18" id="KW-0560">Oxidoreductase</keyword>
<keyword evidence="5" id="KW-0028">Amino-acid biosynthesis</keyword>
<evidence type="ECO:0000256" key="15">
    <source>
        <dbReference type="ARBA" id="ARBA00023291"/>
    </source>
</evidence>
<dbReference type="InterPro" id="IPR017932">
    <property type="entry name" value="GATase_2_dom"/>
</dbReference>
<reference evidence="18 20" key="1">
    <citation type="journal article" date="2015" name="Biotechnol. Bioeng.">
        <title>Genome sequence and phenotypic characterization of Caulobacter segnis.</title>
        <authorList>
            <person name="Patel S."/>
            <person name="Fletcher B."/>
            <person name="Scott D.C."/>
            <person name="Ely B."/>
        </authorList>
    </citation>
    <scope>NUCLEOTIDE SEQUENCE [LARGE SCALE GENOMIC DNA]</scope>
    <source>
        <strain evidence="18 20">PS02</strain>
    </source>
</reference>
<dbReference type="Pfam" id="PF01645">
    <property type="entry name" value="Glu_synthase"/>
    <property type="match status" value="1"/>
</dbReference>
<evidence type="ECO:0000256" key="7">
    <source>
        <dbReference type="ARBA" id="ARBA00022643"/>
    </source>
</evidence>
<dbReference type="Gene3D" id="2.160.20.60">
    <property type="entry name" value="Glutamate synthase, alpha subunit, C-terminal domain"/>
    <property type="match status" value="1"/>
</dbReference>
<dbReference type="NCBIfam" id="NF008730">
    <property type="entry name" value="PRK11750.1"/>
    <property type="match status" value="1"/>
</dbReference>
<keyword evidence="9" id="KW-0274">FAD</keyword>
<evidence type="ECO:0000256" key="9">
    <source>
        <dbReference type="ARBA" id="ARBA00022827"/>
    </source>
</evidence>
<dbReference type="Gene3D" id="3.60.20.10">
    <property type="entry name" value="Glutamine Phosphoribosylpyrophosphate, subunit 1, domain 1"/>
    <property type="match status" value="1"/>
</dbReference>
<evidence type="ECO:0000256" key="13">
    <source>
        <dbReference type="ARBA" id="ARBA00023014"/>
    </source>
</evidence>
<keyword evidence="10" id="KW-0315">Glutamine amidotransferase</keyword>
<dbReference type="EMBL" id="LROR01000036">
    <property type="protein sequence ID" value="OBR95882.1"/>
    <property type="molecule type" value="Genomic_DNA"/>
</dbReference>
<evidence type="ECO:0000256" key="4">
    <source>
        <dbReference type="ARBA" id="ARBA00009716"/>
    </source>
</evidence>
<dbReference type="InterPro" id="IPR036485">
    <property type="entry name" value="Glu_synth_asu_C_sf"/>
</dbReference>
<dbReference type="EMBL" id="LITQ01000016">
    <property type="protein sequence ID" value="OAA92940.1"/>
    <property type="molecule type" value="Genomic_DNA"/>
</dbReference>
<evidence type="ECO:0000313" key="18">
    <source>
        <dbReference type="EMBL" id="OAA92940.1"/>
    </source>
</evidence>
<comment type="cofactor">
    <cofactor evidence="1">
        <name>FMN</name>
        <dbReference type="ChEBI" id="CHEBI:58210"/>
    </cofactor>
</comment>
<evidence type="ECO:0000256" key="12">
    <source>
        <dbReference type="ARBA" id="ARBA00023004"/>
    </source>
</evidence>
<reference evidence="19 21" key="2">
    <citation type="journal article" date="2016" name="Front. Microbiol.">
        <title>Industrial Acetogenic Biocatalysts: A Comparative Metabolic and Genomic Analysis.</title>
        <authorList>
            <person name="Bengelsdorf F."/>
            <person name="Poehlein A."/>
            <person name="Sonja S."/>
            <person name="Erz C."/>
            <person name="Hummel T."/>
            <person name="Hoffmeister S."/>
            <person name="Daniel R."/>
            <person name="Durre P."/>
        </authorList>
    </citation>
    <scope>NUCLEOTIDE SEQUENCE [LARGE SCALE GENOMIC DNA]</scope>
    <source>
        <strain evidence="19 21">PTA-10522</strain>
    </source>
</reference>
<evidence type="ECO:0000256" key="10">
    <source>
        <dbReference type="ARBA" id="ARBA00022962"/>
    </source>
</evidence>
<keyword evidence="14" id="KW-0314">Glutamate biosynthesis</keyword>
<evidence type="ECO:0000313" key="19">
    <source>
        <dbReference type="EMBL" id="OBR95882.1"/>
    </source>
</evidence>
<accession>A0A166SY72</accession>
<dbReference type="PANTHER" id="PTHR11938:SF133">
    <property type="entry name" value="GLUTAMATE SYNTHASE (NADH)"/>
    <property type="match status" value="1"/>
</dbReference>
<comment type="caution">
    <text evidence="18">The sequence shown here is derived from an EMBL/GenBank/DDBJ whole genome shotgun (WGS) entry which is preliminary data.</text>
</comment>
<dbReference type="Pfam" id="PF00310">
    <property type="entry name" value="GATase_2"/>
    <property type="match status" value="1"/>
</dbReference>
<dbReference type="PROSITE" id="PS51278">
    <property type="entry name" value="GATASE_TYPE_2"/>
    <property type="match status" value="1"/>
</dbReference>
<comment type="pathway">
    <text evidence="16">Amino-acid biosynthesis.</text>
</comment>
<dbReference type="PANTHER" id="PTHR11938">
    <property type="entry name" value="FAD NADPH DEHYDROGENASE/OXIDOREDUCTASE"/>
    <property type="match status" value="1"/>
</dbReference>
<proteinExistence type="inferred from homology"/>
<dbReference type="GO" id="GO:0006537">
    <property type="term" value="P:glutamate biosynthetic process"/>
    <property type="evidence" value="ECO:0007669"/>
    <property type="project" value="UniProtKB-KW"/>
</dbReference>
<dbReference type="GO" id="GO:0051538">
    <property type="term" value="F:3 iron, 4 sulfur cluster binding"/>
    <property type="evidence" value="ECO:0007669"/>
    <property type="project" value="UniProtKB-KW"/>
</dbReference>
<dbReference type="CDD" id="cd00713">
    <property type="entry name" value="GltS"/>
    <property type="match status" value="1"/>
</dbReference>
<dbReference type="CDD" id="cd00982">
    <property type="entry name" value="gltB_C"/>
    <property type="match status" value="1"/>
</dbReference>
<sequence>MKYNLGFPSKQGLYDPDYEKDSCGVGFIASIKGEKTHDIVKKGVKILVNLTHRGAVGADTKTGDGAGILVQIPDEFFRINCDNLGIELPEPGEYAVGMVFFPKETAIRLQCEGILERAAEEEGQKILGWRDVPTDNRSIGETAKGTEPIIRQIFIGKNAQNQTDFERKLYIIRKKVENEVKKTLESAAKSFYVCSLSSKTIVYKGLLLADQIKKFYIDLNDINFKSAIALVHQRYSTNTFPTWDLAQPFRFLGHNGEINTIRGNRNWMRSREGVLKSEAFGKDIKKLFPIISEGGSDSASLDNVLELLYEDGKSLPHALMLLIPEAWEGNKYMEEYKRAFYEYHGSLVEPWDGPAAVAFSDGVQVGATLDRNGLRPLRYMITKNGLVVLASETGVLEFKDEDIEEKGKLKPGKMFLVDTAQGRIIDDEELKRDICKSKPYEEMLPKLKFTLDMFNAVRTREEIPPVVLKEKQQAFGYSLEDLSKIIGPMARDGKEPVGSMGNDTPLAVLSNKNQLLFAYFKQLFAQVTNPPIDSIRERLVMSLANYIGSTQANILNGKDGEISNDPFIEIKSPTLTNEEISKIKSLRDKNFKTTTIPITFKCDTGVEGFKEALEKICERASKRIKEGYNILVLSDKNVDSYEAAIPSLLAVSAVQHHLIREKTRTKVSIIVETGEARETTHFALLISYGASAVNPYLVYQTIDEMIKEKDIVGIKPEEAKKNYIKAINQGILKILSKMGISTLQSYHGAQIFEAIGLDSEFVNKYFEGTSSRIGGIGIDVVAKEVLARHKNAFNKIRKPISELNVGGNYSWRKGGEFHLFNPETIYKLQVAARTNEYGMYKQYAKVINEQDKNLCTIRGLFQFKKGNEIPIEEVEPVSEILKRFCTGAMSFGSISKEAHETIAIAMNRIGGRSNTGEGGEDPDRYVLDPNGDSRRSAIKQVASARFGVTTEYLANADEIQIKIAQGAKPGEGGQLPGRKVNKYIAKIRYSTPGIDLISPPPHHDIYSIEDLAQLIYDLKNVNPSAAISVKLVSEVGVGTIAAGVAKAHADLILISGHDGGTGASPMSSVKNAGIPWELGLSETQQVLLLNDLRSRVRIQTDGQLKTGRDVAIAALLGAEEFGFATTALVVMGCTMLRKCHLNTCDMGIATQDPELRKNFKGKPEHIINFLTFIAQEVREYMAKLGFKTMNEMVGRVDMLETKKAITHWKAKGLDLSAILYKPYMPKRIKSYCVIPQDHGLDKAIDYKLIQMTQKAVQDKIKVTANLEIKNVNRSVGTMLSGTIAKKYGAKGLPEDTIVLNFKGSAGQSFGAFGINGLTLLLEGDANDYVGKGLSGAKIVIKTPEKATFVAEKNIIAGNTILYGATSGKVFVNGTVGERFAVRNSGAIAVAEGVGDHCCEYMTGGRVVIIGQTGRNFAAGMSGGIAYVLDEDDSFDRKCNMEMVEIAQMADEDDVNTVYSLIQEHYKYTDSAKAKKILEKWDVYKTKFKRVIPTAYKLILEQTKLEAAAASNM</sequence>
<comment type="cofactor">
    <cofactor evidence="2">
        <name>[3Fe-4S] cluster</name>
        <dbReference type="ChEBI" id="CHEBI:21137"/>
    </cofactor>
</comment>
<dbReference type="InterPro" id="IPR006982">
    <property type="entry name" value="Glu_synth_centr_N"/>
</dbReference>
<evidence type="ECO:0000256" key="16">
    <source>
        <dbReference type="ARBA" id="ARBA00029440"/>
    </source>
</evidence>
<keyword evidence="12" id="KW-0408">Iron</keyword>
<evidence type="ECO:0000256" key="11">
    <source>
        <dbReference type="ARBA" id="ARBA00023002"/>
    </source>
</evidence>
<dbReference type="FunFam" id="3.20.20.70:FF:000053">
    <property type="entry name" value="Glutamate synthase large subunit"/>
    <property type="match status" value="1"/>
</dbReference>
<feature type="domain" description="Glutamine amidotransferase type-2" evidence="17">
    <location>
        <begin position="23"/>
        <end position="420"/>
    </location>
</feature>
<organism evidence="18 20">
    <name type="scientific">Clostridium coskatii</name>
    <dbReference type="NCBI Taxonomy" id="1705578"/>
    <lineage>
        <taxon>Bacteria</taxon>
        <taxon>Bacillati</taxon>
        <taxon>Bacillota</taxon>
        <taxon>Clostridia</taxon>
        <taxon>Eubacteriales</taxon>
        <taxon>Clostridiaceae</taxon>
        <taxon>Clostridium</taxon>
    </lineage>
</organism>
<evidence type="ECO:0000256" key="8">
    <source>
        <dbReference type="ARBA" id="ARBA00022723"/>
    </source>
</evidence>
<dbReference type="FunFam" id="3.60.20.10:FF:000001">
    <property type="entry name" value="Glutamate synthase, large subunit"/>
    <property type="match status" value="1"/>
</dbReference>
<keyword evidence="21" id="KW-1185">Reference proteome</keyword>
<evidence type="ECO:0000256" key="3">
    <source>
        <dbReference type="ARBA" id="ARBA00001974"/>
    </source>
</evidence>
<dbReference type="Pfam" id="PF01493">
    <property type="entry name" value="GXGXG"/>
    <property type="match status" value="1"/>
</dbReference>
<keyword evidence="7" id="KW-0288">FMN</keyword>
<gene>
    <name evidence="18" type="primary">gltB_1</name>
    <name evidence="19" type="ORF">CLCOS_13150</name>
    <name evidence="18" type="ORF">WX73_00609</name>
</gene>
<evidence type="ECO:0000313" key="21">
    <source>
        <dbReference type="Proteomes" id="UP000093694"/>
    </source>
</evidence>
<dbReference type="InterPro" id="IPR002932">
    <property type="entry name" value="Glu_synthdom"/>
</dbReference>
<evidence type="ECO:0000256" key="2">
    <source>
        <dbReference type="ARBA" id="ARBA00001927"/>
    </source>
</evidence>
<evidence type="ECO:0000256" key="5">
    <source>
        <dbReference type="ARBA" id="ARBA00022605"/>
    </source>
</evidence>
<evidence type="ECO:0000313" key="20">
    <source>
        <dbReference type="Proteomes" id="UP000077384"/>
    </source>
</evidence>
<dbReference type="SUPFAM" id="SSF69336">
    <property type="entry name" value="Alpha subunit of glutamate synthase, C-terminal domain"/>
    <property type="match status" value="1"/>
</dbReference>
<evidence type="ECO:0000259" key="17">
    <source>
        <dbReference type="PROSITE" id="PS51278"/>
    </source>
</evidence>
<dbReference type="FunFam" id="2.160.20.60:FF:000001">
    <property type="entry name" value="Glutamate synthase, large subunit"/>
    <property type="match status" value="1"/>
</dbReference>
<dbReference type="InterPro" id="IPR029055">
    <property type="entry name" value="Ntn_hydrolases_N"/>
</dbReference>
<dbReference type="GO" id="GO:0046872">
    <property type="term" value="F:metal ion binding"/>
    <property type="evidence" value="ECO:0007669"/>
    <property type="project" value="UniProtKB-KW"/>
</dbReference>
<dbReference type="PATRIC" id="fig|1705578.3.peg.991"/>
<keyword evidence="6" id="KW-0285">Flavoprotein</keyword>
<keyword evidence="13" id="KW-0411">Iron-sulfur</keyword>
<dbReference type="EC" id="1.4.7.1" evidence="18"/>
<dbReference type="Gene3D" id="3.20.20.70">
    <property type="entry name" value="Aldolase class I"/>
    <property type="match status" value="2"/>
</dbReference>
<dbReference type="InterPro" id="IPR050711">
    <property type="entry name" value="ET-N_metabolism_enzyme"/>
</dbReference>
<dbReference type="GO" id="GO:0019676">
    <property type="term" value="P:ammonia assimilation cycle"/>
    <property type="evidence" value="ECO:0007669"/>
    <property type="project" value="TreeGrafter"/>
</dbReference>
<comment type="cofactor">
    <cofactor evidence="3">
        <name>FAD</name>
        <dbReference type="ChEBI" id="CHEBI:57692"/>
    </cofactor>
</comment>
<evidence type="ECO:0000256" key="1">
    <source>
        <dbReference type="ARBA" id="ARBA00001917"/>
    </source>
</evidence>
<dbReference type="Proteomes" id="UP000093694">
    <property type="component" value="Unassembled WGS sequence"/>
</dbReference>
<dbReference type="Proteomes" id="UP000077384">
    <property type="component" value="Unassembled WGS sequence"/>
</dbReference>